<dbReference type="EMBL" id="CAJVPW010006572">
    <property type="protein sequence ID" value="CAG8570629.1"/>
    <property type="molecule type" value="Genomic_DNA"/>
</dbReference>
<evidence type="ECO:0000313" key="2">
    <source>
        <dbReference type="Proteomes" id="UP000789366"/>
    </source>
</evidence>
<accession>A0ACA9M959</accession>
<gene>
    <name evidence="1" type="ORF">SPELUC_LOCUS5981</name>
</gene>
<keyword evidence="2" id="KW-1185">Reference proteome</keyword>
<evidence type="ECO:0000313" key="1">
    <source>
        <dbReference type="EMBL" id="CAG8570629.1"/>
    </source>
</evidence>
<feature type="non-terminal residue" evidence="1">
    <location>
        <position position="110"/>
    </location>
</feature>
<protein>
    <submittedName>
        <fullName evidence="1">3190_t:CDS:1</fullName>
    </submittedName>
</protein>
<name>A0ACA9M959_9GLOM</name>
<dbReference type="Proteomes" id="UP000789366">
    <property type="component" value="Unassembled WGS sequence"/>
</dbReference>
<comment type="caution">
    <text evidence="1">The sequence shown here is derived from an EMBL/GenBank/DDBJ whole genome shotgun (WGS) entry which is preliminary data.</text>
</comment>
<sequence length="110" mass="12723">MSSSEENINESTSIITKDKKKSSSHPEGSVWNYFTKGEKIGKERYQATSDPKIIRQFLTKILSNTSEKNIFNKKRKSNIQGNLDQYISIIELDQQKIKRINLAWARAFVI</sequence>
<proteinExistence type="predicted"/>
<reference evidence="1" key="1">
    <citation type="submission" date="2021-06" db="EMBL/GenBank/DDBJ databases">
        <authorList>
            <person name="Kallberg Y."/>
            <person name="Tangrot J."/>
            <person name="Rosling A."/>
        </authorList>
    </citation>
    <scope>NUCLEOTIDE SEQUENCE</scope>
    <source>
        <strain evidence="1">28 12/20/2015</strain>
    </source>
</reference>
<organism evidence="1 2">
    <name type="scientific">Cetraspora pellucida</name>
    <dbReference type="NCBI Taxonomy" id="1433469"/>
    <lineage>
        <taxon>Eukaryota</taxon>
        <taxon>Fungi</taxon>
        <taxon>Fungi incertae sedis</taxon>
        <taxon>Mucoromycota</taxon>
        <taxon>Glomeromycotina</taxon>
        <taxon>Glomeromycetes</taxon>
        <taxon>Diversisporales</taxon>
        <taxon>Gigasporaceae</taxon>
        <taxon>Cetraspora</taxon>
    </lineage>
</organism>